<dbReference type="Pfam" id="PF23571">
    <property type="entry name" value="GH3_M"/>
    <property type="match status" value="1"/>
</dbReference>
<organism evidence="3 4">
    <name type="scientific">Sphingobacterium bambusae</name>
    <dbReference type="NCBI Taxonomy" id="662858"/>
    <lineage>
        <taxon>Bacteria</taxon>
        <taxon>Pseudomonadati</taxon>
        <taxon>Bacteroidota</taxon>
        <taxon>Sphingobacteriia</taxon>
        <taxon>Sphingobacteriales</taxon>
        <taxon>Sphingobacteriaceae</taxon>
        <taxon>Sphingobacterium</taxon>
    </lineage>
</organism>
<feature type="domain" description="GH3 C-terminal" evidence="2">
    <location>
        <begin position="389"/>
        <end position="497"/>
    </location>
</feature>
<dbReference type="PANTHER" id="PTHR31901">
    <property type="entry name" value="GH3 DOMAIN-CONTAINING PROTEIN"/>
    <property type="match status" value="1"/>
</dbReference>
<dbReference type="InterPro" id="IPR004993">
    <property type="entry name" value="GH3"/>
</dbReference>
<protein>
    <submittedName>
        <fullName evidence="3">GH3 auxin-responsive promoter family protein</fullName>
    </submittedName>
</protein>
<dbReference type="Pfam" id="PF23572">
    <property type="entry name" value="GH3_C"/>
    <property type="match status" value="1"/>
</dbReference>
<proteinExistence type="predicted"/>
<dbReference type="PANTHER" id="PTHR31901:SF9">
    <property type="entry name" value="GH3 DOMAIN-CONTAINING PROTEIN"/>
    <property type="match status" value="1"/>
</dbReference>
<dbReference type="RefSeq" id="WP_320183329.1">
    <property type="nucleotide sequence ID" value="NZ_CP138332.1"/>
</dbReference>
<gene>
    <name evidence="3" type="ORF">ACFS7Y_20800</name>
</gene>
<dbReference type="Pfam" id="PF03321">
    <property type="entry name" value="GH3"/>
    <property type="match status" value="1"/>
</dbReference>
<keyword evidence="4" id="KW-1185">Reference proteome</keyword>
<feature type="domain" description="GH3 middle" evidence="1">
    <location>
        <begin position="295"/>
        <end position="360"/>
    </location>
</feature>
<sequence>MAIIGEIIKRAINVNGLIAKEPSPVEAQQEVLLMMLNKAKRTVFGRAYNFEDILNSADPISSFQSHVPVYDYDKLYRAWWHYLEDGHENITWPGGQRYFALSSGTTSNSKAIPVTDDMLDAIKKSGIQQILSLKNFDLPADFFEKDIMMLGSSTELRERNGFLAGEISGISAANLPLWFRKFYKPGKKIAASKDWDQRVARIVRSAKKWDVGSMSGMPSWSELMIREIIRHNKLDTIHDIWPNLQVYSTGGVAFGPYRKSFESLFAKPVTIIDTYLASEGYLATQKRPDAKGMALIINNGIFFEFVSFSEDNMDEHGCVKQDAQVLTLKDVEEGVEYVLLITTVAGAWRYMIGDTVIFTDKEHAEIIISGRTKHFLNVVGEQLSVHQMNSTIQKVQEKFDLEVKEFVVSTVMDDKRRINKWYLGADGTNGSVESETVADFLDRELQETNKNYKVARNQALDAVEVNVIPVDYFHKWSEQHKKLGGQAKIPRVMNEEEFMAFEQYLSTL</sequence>
<dbReference type="EMBL" id="JBHUPB010000015">
    <property type="protein sequence ID" value="MFD2969840.1"/>
    <property type="molecule type" value="Genomic_DNA"/>
</dbReference>
<evidence type="ECO:0000259" key="2">
    <source>
        <dbReference type="Pfam" id="PF23572"/>
    </source>
</evidence>
<reference evidence="4" key="1">
    <citation type="journal article" date="2019" name="Int. J. Syst. Evol. Microbiol.">
        <title>The Global Catalogue of Microorganisms (GCM) 10K type strain sequencing project: providing services to taxonomists for standard genome sequencing and annotation.</title>
        <authorList>
            <consortium name="The Broad Institute Genomics Platform"/>
            <consortium name="The Broad Institute Genome Sequencing Center for Infectious Disease"/>
            <person name="Wu L."/>
            <person name="Ma J."/>
        </authorList>
    </citation>
    <scope>NUCLEOTIDE SEQUENCE [LARGE SCALE GENOMIC DNA]</scope>
    <source>
        <strain evidence="4">KCTC 22814</strain>
    </source>
</reference>
<evidence type="ECO:0000313" key="3">
    <source>
        <dbReference type="EMBL" id="MFD2969840.1"/>
    </source>
</evidence>
<name>A0ABW6BJZ1_9SPHI</name>
<accession>A0ABW6BJZ1</accession>
<dbReference type="InterPro" id="IPR055377">
    <property type="entry name" value="GH3_M"/>
</dbReference>
<evidence type="ECO:0000313" key="4">
    <source>
        <dbReference type="Proteomes" id="UP001597525"/>
    </source>
</evidence>
<evidence type="ECO:0000259" key="1">
    <source>
        <dbReference type="Pfam" id="PF23571"/>
    </source>
</evidence>
<dbReference type="Proteomes" id="UP001597525">
    <property type="component" value="Unassembled WGS sequence"/>
</dbReference>
<comment type="caution">
    <text evidence="3">The sequence shown here is derived from an EMBL/GenBank/DDBJ whole genome shotgun (WGS) entry which is preliminary data.</text>
</comment>
<dbReference type="InterPro" id="IPR055378">
    <property type="entry name" value="GH3_C"/>
</dbReference>